<keyword evidence="3" id="KW-1185">Reference proteome</keyword>
<accession>A0A133UY37</accession>
<organism evidence="2 3">
    <name type="scientific">candidate division MSBL1 archaeon SCGC-AAA259M10</name>
    <dbReference type="NCBI Taxonomy" id="1698270"/>
    <lineage>
        <taxon>Archaea</taxon>
        <taxon>Methanobacteriati</taxon>
        <taxon>Methanobacteriota</taxon>
        <taxon>candidate division MSBL1</taxon>
    </lineage>
</organism>
<name>A0A133UY37_9EURY</name>
<protein>
    <submittedName>
        <fullName evidence="2">Uncharacterized protein</fullName>
    </submittedName>
</protein>
<dbReference type="AlphaFoldDB" id="A0A133UY37"/>
<evidence type="ECO:0000256" key="1">
    <source>
        <dbReference type="SAM" id="MobiDB-lite"/>
    </source>
</evidence>
<comment type="caution">
    <text evidence="2">The sequence shown here is derived from an EMBL/GenBank/DDBJ whole genome shotgun (WGS) entry which is preliminary data.</text>
</comment>
<feature type="region of interest" description="Disordered" evidence="1">
    <location>
        <begin position="56"/>
        <end position="81"/>
    </location>
</feature>
<reference evidence="2 3" key="1">
    <citation type="journal article" date="2016" name="Sci. Rep.">
        <title>Metabolic traits of an uncultured archaeal lineage -MSBL1- from brine pools of the Red Sea.</title>
        <authorList>
            <person name="Mwirichia R."/>
            <person name="Alam I."/>
            <person name="Rashid M."/>
            <person name="Vinu M."/>
            <person name="Ba-Alawi W."/>
            <person name="Anthony Kamau A."/>
            <person name="Kamanda Ngugi D."/>
            <person name="Goker M."/>
            <person name="Klenk H.P."/>
            <person name="Bajic V."/>
            <person name="Stingl U."/>
        </authorList>
    </citation>
    <scope>NUCLEOTIDE SEQUENCE [LARGE SCALE GENOMIC DNA]</scope>
    <source>
        <strain evidence="2">SCGC-AAA259M10</strain>
    </source>
</reference>
<proteinExistence type="predicted"/>
<feature type="region of interest" description="Disordered" evidence="1">
    <location>
        <begin position="23"/>
        <end position="42"/>
    </location>
</feature>
<dbReference type="Proteomes" id="UP000070341">
    <property type="component" value="Unassembled WGS sequence"/>
</dbReference>
<sequence>MHILYPRGAPPLELYCRREVKKVRPPRPRGGPPPWGDGAGKLGEVPFRAARRFEGRTAGCPELEPEISEIQTNGAKARPKL</sequence>
<evidence type="ECO:0000313" key="3">
    <source>
        <dbReference type="Proteomes" id="UP000070341"/>
    </source>
</evidence>
<dbReference type="EMBL" id="LHXU01000076">
    <property type="protein sequence ID" value="KXA99089.1"/>
    <property type="molecule type" value="Genomic_DNA"/>
</dbReference>
<gene>
    <name evidence="2" type="ORF">AKJ40_03990</name>
</gene>
<evidence type="ECO:0000313" key="2">
    <source>
        <dbReference type="EMBL" id="KXA99089.1"/>
    </source>
</evidence>